<sequence length="223" mass="24041">MRCPSGYDKVLNEAKGSKVWGTCVSSVDPDQGLTYAYYLREDDKWIVTTNASIATTSTRYKHPAYRTVIGFTRVPGFNTAPVSSTSLPGADFGSGLKTSAKAGIEVGVSLGVTVLLALFGFVYFLGRKKRKGSSEQTVAEDSGKSTEWHASEPCELDGKDDRPPTRQELQSKSDTPELEGNQGGLTQELEGVNDWPPIEFEATNPADKGMERTTGGINSTTSE</sequence>
<evidence type="ECO:0000313" key="3">
    <source>
        <dbReference type="EMBL" id="KAJ5414139.1"/>
    </source>
</evidence>
<reference evidence="3" key="2">
    <citation type="journal article" date="2023" name="IMA Fungus">
        <title>Comparative genomic study of the Penicillium genus elucidates a diverse pangenome and 15 lateral gene transfer events.</title>
        <authorList>
            <person name="Petersen C."/>
            <person name="Sorensen T."/>
            <person name="Nielsen M.R."/>
            <person name="Sondergaard T.E."/>
            <person name="Sorensen J.L."/>
            <person name="Fitzpatrick D.A."/>
            <person name="Frisvad J.C."/>
            <person name="Nielsen K.L."/>
        </authorList>
    </citation>
    <scope>NUCLEOTIDE SEQUENCE</scope>
    <source>
        <strain evidence="3">IBT 29677</strain>
    </source>
</reference>
<reference evidence="3" key="1">
    <citation type="submission" date="2022-12" db="EMBL/GenBank/DDBJ databases">
        <authorList>
            <person name="Petersen C."/>
        </authorList>
    </citation>
    <scope>NUCLEOTIDE SEQUENCE</scope>
    <source>
        <strain evidence="3">IBT 29677</strain>
    </source>
</reference>
<evidence type="ECO:0000256" key="1">
    <source>
        <dbReference type="SAM" id="MobiDB-lite"/>
    </source>
</evidence>
<dbReference type="RefSeq" id="XP_056493985.1">
    <property type="nucleotide sequence ID" value="XM_056625403.1"/>
</dbReference>
<proteinExistence type="predicted"/>
<comment type="caution">
    <text evidence="3">The sequence shown here is derived from an EMBL/GenBank/DDBJ whole genome shotgun (WGS) entry which is preliminary data.</text>
</comment>
<keyword evidence="4" id="KW-1185">Reference proteome</keyword>
<protein>
    <submittedName>
        <fullName evidence="3">Uncharacterized protein</fullName>
    </submittedName>
</protein>
<dbReference type="Proteomes" id="UP001147747">
    <property type="component" value="Unassembled WGS sequence"/>
</dbReference>
<keyword evidence="2" id="KW-0812">Transmembrane</keyword>
<feature type="region of interest" description="Disordered" evidence="1">
    <location>
        <begin position="133"/>
        <end position="223"/>
    </location>
</feature>
<accession>A0A9X0BEI8</accession>
<name>A0A9X0BEI8_9EURO</name>
<keyword evidence="2" id="KW-1133">Transmembrane helix</keyword>
<keyword evidence="2" id="KW-0472">Membrane</keyword>
<dbReference type="GeneID" id="81364383"/>
<organism evidence="3 4">
    <name type="scientific">Penicillium cosmopolitanum</name>
    <dbReference type="NCBI Taxonomy" id="1131564"/>
    <lineage>
        <taxon>Eukaryota</taxon>
        <taxon>Fungi</taxon>
        <taxon>Dikarya</taxon>
        <taxon>Ascomycota</taxon>
        <taxon>Pezizomycotina</taxon>
        <taxon>Eurotiomycetes</taxon>
        <taxon>Eurotiomycetidae</taxon>
        <taxon>Eurotiales</taxon>
        <taxon>Aspergillaceae</taxon>
        <taxon>Penicillium</taxon>
    </lineage>
</organism>
<dbReference type="AlphaFoldDB" id="A0A9X0BEI8"/>
<dbReference type="EMBL" id="JAPZBU010000003">
    <property type="protein sequence ID" value="KAJ5414139.1"/>
    <property type="molecule type" value="Genomic_DNA"/>
</dbReference>
<feature type="compositionally biased region" description="Basic and acidic residues" evidence="1">
    <location>
        <begin position="141"/>
        <end position="175"/>
    </location>
</feature>
<evidence type="ECO:0000256" key="2">
    <source>
        <dbReference type="SAM" id="Phobius"/>
    </source>
</evidence>
<evidence type="ECO:0000313" key="4">
    <source>
        <dbReference type="Proteomes" id="UP001147747"/>
    </source>
</evidence>
<gene>
    <name evidence="3" type="ORF">N7509_000766</name>
</gene>
<feature type="transmembrane region" description="Helical" evidence="2">
    <location>
        <begin position="106"/>
        <end position="126"/>
    </location>
</feature>